<dbReference type="GO" id="GO:0003676">
    <property type="term" value="F:nucleic acid binding"/>
    <property type="evidence" value="ECO:0007669"/>
    <property type="project" value="InterPro"/>
</dbReference>
<dbReference type="EMBL" id="CP073355">
    <property type="protein sequence ID" value="URA09147.1"/>
    <property type="molecule type" value="Genomic_DNA"/>
</dbReference>
<reference evidence="1" key="1">
    <citation type="submission" date="2021-04" db="EMBL/GenBank/DDBJ databases">
        <authorList>
            <person name="Postec A."/>
        </authorList>
    </citation>
    <scope>NUCLEOTIDE SEQUENCE</scope>
    <source>
        <strain evidence="1">F1F22</strain>
    </source>
</reference>
<dbReference type="InterPro" id="IPR036397">
    <property type="entry name" value="RNaseH_sf"/>
</dbReference>
<keyword evidence="2" id="KW-1185">Reference proteome</keyword>
<dbReference type="RefSeq" id="WP_271434274.1">
    <property type="nucleotide sequence ID" value="NZ_CP073355.1"/>
</dbReference>
<dbReference type="SUPFAM" id="SSF53098">
    <property type="entry name" value="Ribonuclease H-like"/>
    <property type="match status" value="1"/>
</dbReference>
<proteinExistence type="predicted"/>
<dbReference type="Proteomes" id="UP001056539">
    <property type="component" value="Chromosome"/>
</dbReference>
<sequence>MEIDLVAHEEGNSRGDFAQTLNMVDVWSGWTELVAIKNKASKWVREAIEKVQRRLPFELRGIDSDTGAEFINHPLRLIHKVFIRGHCLNKLTKLYHKFFRRKLV</sequence>
<name>A0AAX3BA98_9SPIR</name>
<evidence type="ECO:0000313" key="2">
    <source>
        <dbReference type="Proteomes" id="UP001056539"/>
    </source>
</evidence>
<reference evidence="1" key="2">
    <citation type="submission" date="2022-06" db="EMBL/GenBank/DDBJ databases">
        <title>Thermospira aquatica gen. nov., sp. nov.</title>
        <authorList>
            <person name="Ben Ali Gam Z."/>
            <person name="Labat M."/>
        </authorList>
    </citation>
    <scope>NUCLEOTIDE SEQUENCE</scope>
    <source>
        <strain evidence="1">F1F22</strain>
    </source>
</reference>
<protein>
    <recommendedName>
        <fullName evidence="3">Integrase catalytic domain-containing protein</fullName>
    </recommendedName>
</protein>
<evidence type="ECO:0008006" key="3">
    <source>
        <dbReference type="Google" id="ProtNLM"/>
    </source>
</evidence>
<dbReference type="InterPro" id="IPR012337">
    <property type="entry name" value="RNaseH-like_sf"/>
</dbReference>
<dbReference type="AlphaFoldDB" id="A0AAX3BA98"/>
<accession>A0AAX3BA98</accession>
<organism evidence="1 2">
    <name type="scientific">Thermospira aquatica</name>
    <dbReference type="NCBI Taxonomy" id="2828656"/>
    <lineage>
        <taxon>Bacteria</taxon>
        <taxon>Pseudomonadati</taxon>
        <taxon>Spirochaetota</taxon>
        <taxon>Spirochaetia</taxon>
        <taxon>Brevinematales</taxon>
        <taxon>Thermospiraceae</taxon>
        <taxon>Thermospira</taxon>
    </lineage>
</organism>
<dbReference type="KEGG" id="taqu:KDW03_06455"/>
<evidence type="ECO:0000313" key="1">
    <source>
        <dbReference type="EMBL" id="URA09147.1"/>
    </source>
</evidence>
<dbReference type="Gene3D" id="3.30.420.10">
    <property type="entry name" value="Ribonuclease H-like superfamily/Ribonuclease H"/>
    <property type="match status" value="1"/>
</dbReference>
<gene>
    <name evidence="1" type="ORF">KDW03_06455</name>
</gene>